<reference evidence="1" key="1">
    <citation type="submission" date="2022-08" db="EMBL/GenBank/DDBJ databases">
        <title>Genome Sequence of Pycnoporus sanguineus.</title>
        <authorList>
            <person name="Buettner E."/>
        </authorList>
    </citation>
    <scope>NUCLEOTIDE SEQUENCE</scope>
    <source>
        <strain evidence="1">CG-C14</strain>
    </source>
</reference>
<name>A0ACC1P6H4_9APHY</name>
<keyword evidence="2" id="KW-1185">Reference proteome</keyword>
<accession>A0ACC1P6H4</accession>
<comment type="caution">
    <text evidence="1">The sequence shown here is derived from an EMBL/GenBank/DDBJ whole genome shotgun (WGS) entry which is preliminary data.</text>
</comment>
<evidence type="ECO:0000313" key="1">
    <source>
        <dbReference type="EMBL" id="KAJ2987596.1"/>
    </source>
</evidence>
<gene>
    <name evidence="1" type="ORF">NUW54_g9384</name>
</gene>
<dbReference type="Proteomes" id="UP001144978">
    <property type="component" value="Unassembled WGS sequence"/>
</dbReference>
<dbReference type="EMBL" id="JANSHE010003120">
    <property type="protein sequence ID" value="KAJ2987596.1"/>
    <property type="molecule type" value="Genomic_DNA"/>
</dbReference>
<protein>
    <submittedName>
        <fullName evidence="1">Uncharacterized protein</fullName>
    </submittedName>
</protein>
<organism evidence="1 2">
    <name type="scientific">Trametes sanguinea</name>
    <dbReference type="NCBI Taxonomy" id="158606"/>
    <lineage>
        <taxon>Eukaryota</taxon>
        <taxon>Fungi</taxon>
        <taxon>Dikarya</taxon>
        <taxon>Basidiomycota</taxon>
        <taxon>Agaricomycotina</taxon>
        <taxon>Agaricomycetes</taxon>
        <taxon>Polyporales</taxon>
        <taxon>Polyporaceae</taxon>
        <taxon>Trametes</taxon>
    </lineage>
</organism>
<sequence length="173" mass="18407">MRTTTALFSALLASFLGRTTHAQILARKGEDAFLMSAHRTVAENKHRPPSTFQAGSVAPIAVDIFGNGRLDVNTSTAGSNQPTRIDSLEIYLVSSQAKLNLTVTSGSGLLTEEPSSAVKHLNFTVSTCIPAGPYNLTFYEAAHINNQSYFSITPLPVLVSNDHPTDACSNALG</sequence>
<evidence type="ECO:0000313" key="2">
    <source>
        <dbReference type="Proteomes" id="UP001144978"/>
    </source>
</evidence>
<proteinExistence type="predicted"/>